<keyword evidence="5" id="KW-0689">Ribosomal protein</keyword>
<name>A0AAE8MUN4_9PEZI</name>
<keyword evidence="2" id="KW-0677">Repeat</keyword>
<evidence type="ECO:0000256" key="1">
    <source>
        <dbReference type="ARBA" id="ARBA00022574"/>
    </source>
</evidence>
<evidence type="ECO:0000313" key="6">
    <source>
        <dbReference type="Proteomes" id="UP001187682"/>
    </source>
</evidence>
<organism evidence="5 6">
    <name type="scientific">Cephalotrichum gorgonifer</name>
    <dbReference type="NCBI Taxonomy" id="2041049"/>
    <lineage>
        <taxon>Eukaryota</taxon>
        <taxon>Fungi</taxon>
        <taxon>Dikarya</taxon>
        <taxon>Ascomycota</taxon>
        <taxon>Pezizomycotina</taxon>
        <taxon>Sordariomycetes</taxon>
        <taxon>Hypocreomycetidae</taxon>
        <taxon>Microascales</taxon>
        <taxon>Microascaceae</taxon>
        <taxon>Cephalotrichum</taxon>
    </lineage>
</organism>
<proteinExistence type="predicted"/>
<dbReference type="SMART" id="SM00320">
    <property type="entry name" value="WD40"/>
    <property type="match status" value="7"/>
</dbReference>
<feature type="repeat" description="WD" evidence="3">
    <location>
        <begin position="129"/>
        <end position="163"/>
    </location>
</feature>
<feature type="repeat" description="WD" evidence="3">
    <location>
        <begin position="401"/>
        <end position="437"/>
    </location>
</feature>
<dbReference type="PANTHER" id="PTHR19857">
    <property type="entry name" value="MITOCHONDRIAL DIVISION PROTEIN 1-RELATED"/>
    <property type="match status" value="1"/>
</dbReference>
<dbReference type="Gene3D" id="2.130.10.10">
    <property type="entry name" value="YVTN repeat-like/Quinoprotein amine dehydrogenase"/>
    <property type="match status" value="1"/>
</dbReference>
<feature type="region of interest" description="Disordered" evidence="4">
    <location>
        <begin position="78"/>
        <end position="97"/>
    </location>
</feature>
<dbReference type="InterPro" id="IPR001680">
    <property type="entry name" value="WD40_rpt"/>
</dbReference>
<dbReference type="EMBL" id="ONZQ02000003">
    <property type="protein sequence ID" value="SPO00233.1"/>
    <property type="molecule type" value="Genomic_DNA"/>
</dbReference>
<dbReference type="Pfam" id="PF00400">
    <property type="entry name" value="WD40"/>
    <property type="match status" value="3"/>
</dbReference>
<dbReference type="PANTHER" id="PTHR19857:SF8">
    <property type="entry name" value="ANGIO-ASSOCIATED MIGRATORY CELL PROTEIN"/>
    <property type="match status" value="1"/>
</dbReference>
<dbReference type="InterPro" id="IPR019775">
    <property type="entry name" value="WD40_repeat_CS"/>
</dbReference>
<evidence type="ECO:0000313" key="5">
    <source>
        <dbReference type="EMBL" id="SPO00233.1"/>
    </source>
</evidence>
<dbReference type="InterPro" id="IPR036322">
    <property type="entry name" value="WD40_repeat_dom_sf"/>
</dbReference>
<protein>
    <submittedName>
        <fullName evidence="5">Related to SQT1 Suppresses dominant-negative mutants of the ribosomal protein QSR1</fullName>
    </submittedName>
</protein>
<dbReference type="PROSITE" id="PS50294">
    <property type="entry name" value="WD_REPEATS_REGION"/>
    <property type="match status" value="1"/>
</dbReference>
<gene>
    <name evidence="5" type="ORF">DNG_03080</name>
</gene>
<sequence>MSAPHDDQDELAADDALEEIIINDEDTPMDSDSDGDDGDAGIEEEILLQNDSVAYFDGHKDSVFAIAQHPLFAPLVATGGSEGESDDSPGKGYVIDTSVAPSRPVLPASYSAEPSEPAERPGLAPLFEVDGHTDSITTLAFTLPSGDVLLSGGMDGKLRAYRVAATPGQGCTFDFLAEAQEVPEINWLAPCPSPAHPNTVALGASDGSVWVYTVDPNAGADSLEIVQSYFLHTGSCTAGAWTPDGSLLVTVSDDVTLYAWDVWGLAAAQGLGHPNGTAVTLTGADNRFNVDGGLYSLAIEPKGTFAVVGGAGGAIRVISLPRISADSSAQPKAKGGKGKGKSDASAGGQILASLQVQTETVEALAFTSGSAQILLAAGSVDGSIAVFDPARRFAVRKHITGAHEDQAVVKVEFVPDSWLLTSCGMDGVVKRWDLKAGGAGAAAGASAQGLVKEWKGHRGEGEGGGVMGFVQGQTGERVITAGDDGVVLVFEA</sequence>
<keyword evidence="1 3" id="KW-0853">WD repeat</keyword>
<feature type="repeat" description="WD" evidence="3">
    <location>
        <begin position="229"/>
        <end position="262"/>
    </location>
</feature>
<feature type="compositionally biased region" description="Acidic residues" evidence="4">
    <location>
        <begin position="7"/>
        <end position="42"/>
    </location>
</feature>
<dbReference type="PROSITE" id="PS50082">
    <property type="entry name" value="WD_REPEATS_2"/>
    <property type="match status" value="3"/>
</dbReference>
<dbReference type="InterPro" id="IPR015943">
    <property type="entry name" value="WD40/YVTN_repeat-like_dom_sf"/>
</dbReference>
<dbReference type="Proteomes" id="UP001187682">
    <property type="component" value="Unassembled WGS sequence"/>
</dbReference>
<dbReference type="AlphaFoldDB" id="A0AAE8MUN4"/>
<reference evidence="5" key="1">
    <citation type="submission" date="2018-03" db="EMBL/GenBank/DDBJ databases">
        <authorList>
            <person name="Guldener U."/>
        </authorList>
    </citation>
    <scope>NUCLEOTIDE SEQUENCE</scope>
</reference>
<keyword evidence="5" id="KW-0687">Ribonucleoprotein</keyword>
<evidence type="ECO:0000256" key="2">
    <source>
        <dbReference type="ARBA" id="ARBA00022737"/>
    </source>
</evidence>
<keyword evidence="6" id="KW-1185">Reference proteome</keyword>
<dbReference type="PROSITE" id="PS00678">
    <property type="entry name" value="WD_REPEATS_1"/>
    <property type="match status" value="1"/>
</dbReference>
<accession>A0AAE8MUN4</accession>
<comment type="caution">
    <text evidence="5">The sequence shown here is derived from an EMBL/GenBank/DDBJ whole genome shotgun (WGS) entry which is preliminary data.</text>
</comment>
<evidence type="ECO:0000256" key="3">
    <source>
        <dbReference type="PROSITE-ProRule" id="PRU00221"/>
    </source>
</evidence>
<dbReference type="GO" id="GO:0005840">
    <property type="term" value="C:ribosome"/>
    <property type="evidence" value="ECO:0007669"/>
    <property type="project" value="UniProtKB-KW"/>
</dbReference>
<dbReference type="SUPFAM" id="SSF50978">
    <property type="entry name" value="WD40 repeat-like"/>
    <property type="match status" value="1"/>
</dbReference>
<feature type="region of interest" description="Disordered" evidence="4">
    <location>
        <begin position="1"/>
        <end position="42"/>
    </location>
</feature>
<dbReference type="InterPro" id="IPR051179">
    <property type="entry name" value="WD_repeat_multifunction"/>
</dbReference>
<evidence type="ECO:0000256" key="4">
    <source>
        <dbReference type="SAM" id="MobiDB-lite"/>
    </source>
</evidence>